<feature type="transmembrane region" description="Helical" evidence="1">
    <location>
        <begin position="33"/>
        <end position="54"/>
    </location>
</feature>
<sequence length="229" mass="26458">MSLLIPMILILLISAYFLRTKKSFTFQVNKKWTYISFGLYIGVLLIALIAAEVLSKNTVNPSMEAFSENEFYLIDELIREGDLESIDRSQIIDKRTHDIGNTLSLKWQSNEMNFQSSILIERKTQNDGIIEETLLKPRLMVNELDYSDQMKYTLPKWNDNEVTFTTPPPTKVEVISYGDAFLLNQFSERVPLGNRFQSSTSSQVTVHLLVPKDLIIKTDDNLYIEYINE</sequence>
<keyword evidence="1" id="KW-0472">Membrane</keyword>
<evidence type="ECO:0000313" key="3">
    <source>
        <dbReference type="Proteomes" id="UP001597218"/>
    </source>
</evidence>
<keyword evidence="1" id="KW-0812">Transmembrane</keyword>
<organism evidence="2 3">
    <name type="scientific">Sporosarcina siberiensis</name>
    <dbReference type="NCBI Taxonomy" id="1365606"/>
    <lineage>
        <taxon>Bacteria</taxon>
        <taxon>Bacillati</taxon>
        <taxon>Bacillota</taxon>
        <taxon>Bacilli</taxon>
        <taxon>Bacillales</taxon>
        <taxon>Caryophanaceae</taxon>
        <taxon>Sporosarcina</taxon>
    </lineage>
</organism>
<keyword evidence="3" id="KW-1185">Reference proteome</keyword>
<protein>
    <submittedName>
        <fullName evidence="2">Uncharacterized protein</fullName>
    </submittedName>
</protein>
<gene>
    <name evidence="2" type="ORF">ACFSFY_15645</name>
</gene>
<evidence type="ECO:0000256" key="1">
    <source>
        <dbReference type="SAM" id="Phobius"/>
    </source>
</evidence>
<comment type="caution">
    <text evidence="2">The sequence shown here is derived from an EMBL/GenBank/DDBJ whole genome shotgun (WGS) entry which is preliminary data.</text>
</comment>
<proteinExistence type="predicted"/>
<dbReference type="RefSeq" id="WP_381539632.1">
    <property type="nucleotide sequence ID" value="NZ_JBHUGI010000034.1"/>
</dbReference>
<name>A0ABW4SKD9_9BACL</name>
<dbReference type="EMBL" id="JBHUGI010000034">
    <property type="protein sequence ID" value="MFD1929475.1"/>
    <property type="molecule type" value="Genomic_DNA"/>
</dbReference>
<accession>A0ABW4SKD9</accession>
<reference evidence="3" key="1">
    <citation type="journal article" date="2019" name="Int. J. Syst. Evol. Microbiol.">
        <title>The Global Catalogue of Microorganisms (GCM) 10K type strain sequencing project: providing services to taxonomists for standard genome sequencing and annotation.</title>
        <authorList>
            <consortium name="The Broad Institute Genomics Platform"/>
            <consortium name="The Broad Institute Genome Sequencing Center for Infectious Disease"/>
            <person name="Wu L."/>
            <person name="Ma J."/>
        </authorList>
    </citation>
    <scope>NUCLEOTIDE SEQUENCE [LARGE SCALE GENOMIC DNA]</scope>
    <source>
        <strain evidence="3">CGMCC 4.7177</strain>
    </source>
</reference>
<evidence type="ECO:0000313" key="2">
    <source>
        <dbReference type="EMBL" id="MFD1929475.1"/>
    </source>
</evidence>
<dbReference type="Proteomes" id="UP001597218">
    <property type="component" value="Unassembled WGS sequence"/>
</dbReference>
<keyword evidence="1" id="KW-1133">Transmembrane helix</keyword>